<dbReference type="EC" id="2.5.1.18" evidence="2"/>
<proteinExistence type="predicted"/>
<dbReference type="SFLD" id="SFLDS00019">
    <property type="entry name" value="Glutathione_Transferase_(cytos"/>
    <property type="match status" value="1"/>
</dbReference>
<dbReference type="EMBL" id="CZQE01000180">
    <property type="protein sequence ID" value="CUS44776.1"/>
    <property type="molecule type" value="Genomic_DNA"/>
</dbReference>
<accession>A0A170PNX4</accession>
<dbReference type="InterPro" id="IPR036249">
    <property type="entry name" value="Thioredoxin-like_sf"/>
</dbReference>
<dbReference type="InterPro" id="IPR036282">
    <property type="entry name" value="Glutathione-S-Trfase_C_sf"/>
</dbReference>
<protein>
    <submittedName>
        <fullName evidence="2">Glutathione S-transferase</fullName>
        <ecNumber evidence="2">2.5.1.18</ecNumber>
    </submittedName>
</protein>
<dbReference type="SUPFAM" id="SSF47616">
    <property type="entry name" value="GST C-terminal domain-like"/>
    <property type="match status" value="1"/>
</dbReference>
<dbReference type="Gene3D" id="3.40.30.10">
    <property type="entry name" value="Glutaredoxin"/>
    <property type="match status" value="1"/>
</dbReference>
<name>A0A170PNX4_9ZZZZ</name>
<evidence type="ECO:0000313" key="2">
    <source>
        <dbReference type="EMBL" id="CUS44776.1"/>
    </source>
</evidence>
<keyword evidence="2" id="KW-0808">Transferase</keyword>
<dbReference type="AlphaFoldDB" id="A0A170PNX4"/>
<reference evidence="2" key="1">
    <citation type="submission" date="2015-10" db="EMBL/GenBank/DDBJ databases">
        <authorList>
            <person name="Gilbert D.G."/>
        </authorList>
    </citation>
    <scope>NUCLEOTIDE SEQUENCE</scope>
</reference>
<feature type="domain" description="GST N-terminal" evidence="1">
    <location>
        <begin position="1"/>
        <end position="81"/>
    </location>
</feature>
<dbReference type="PANTHER" id="PTHR44051:SF8">
    <property type="entry name" value="GLUTATHIONE S-TRANSFERASE GSTA"/>
    <property type="match status" value="1"/>
</dbReference>
<dbReference type="SUPFAM" id="SSF52833">
    <property type="entry name" value="Thioredoxin-like"/>
    <property type="match status" value="1"/>
</dbReference>
<dbReference type="PANTHER" id="PTHR44051">
    <property type="entry name" value="GLUTATHIONE S-TRANSFERASE-RELATED"/>
    <property type="match status" value="1"/>
</dbReference>
<dbReference type="SFLD" id="SFLDG00358">
    <property type="entry name" value="Main_(cytGST)"/>
    <property type="match status" value="1"/>
</dbReference>
<dbReference type="GO" id="GO:0004364">
    <property type="term" value="F:glutathione transferase activity"/>
    <property type="evidence" value="ECO:0007669"/>
    <property type="project" value="UniProtKB-EC"/>
</dbReference>
<dbReference type="CDD" id="cd03057">
    <property type="entry name" value="GST_N_Beta"/>
    <property type="match status" value="1"/>
</dbReference>
<dbReference type="Pfam" id="PF13409">
    <property type="entry name" value="GST_N_2"/>
    <property type="match status" value="1"/>
</dbReference>
<organism evidence="2">
    <name type="scientific">hydrothermal vent metagenome</name>
    <dbReference type="NCBI Taxonomy" id="652676"/>
    <lineage>
        <taxon>unclassified sequences</taxon>
        <taxon>metagenomes</taxon>
        <taxon>ecological metagenomes</taxon>
    </lineage>
</organism>
<gene>
    <name evidence="2" type="ORF">MGWOODY_Smn1375</name>
</gene>
<dbReference type="Gene3D" id="1.20.1050.10">
    <property type="match status" value="1"/>
</dbReference>
<dbReference type="InterPro" id="IPR040079">
    <property type="entry name" value="Glutathione_S-Trfase"/>
</dbReference>
<evidence type="ECO:0000259" key="1">
    <source>
        <dbReference type="PROSITE" id="PS50404"/>
    </source>
</evidence>
<sequence>MDLTLYFFPGACSRVTMTALEATGVTYRDQLVNVRTDEQKTPGYRRVNPKGKVPALAIDGRIMTENAAILVFLDRQFPQAGLLPRSTDPVTDIAPLTDLLWCSSTLHPAMRQIRAPDKYTAGDPADVMADGMRKFAAECTLIADGVDGRWWYGDRWSIVDVYLFWLCNVAEKGGFPLSDYPAIVDHAARVRQLAPLQRALERERAGAERLALTGIQY</sequence>
<dbReference type="InterPro" id="IPR004045">
    <property type="entry name" value="Glutathione_S-Trfase_N"/>
</dbReference>
<dbReference type="PROSITE" id="PS50404">
    <property type="entry name" value="GST_NTER"/>
    <property type="match status" value="1"/>
</dbReference>